<reference evidence="1 2" key="1">
    <citation type="journal article" date="2014" name="Genome Biol. Evol.">
        <title>The genome of the myxosporean Thelohanellus kitauei shows adaptations to nutrient acquisition within its fish host.</title>
        <authorList>
            <person name="Yang Y."/>
            <person name="Xiong J."/>
            <person name="Zhou Z."/>
            <person name="Huo F."/>
            <person name="Miao W."/>
            <person name="Ran C."/>
            <person name="Liu Y."/>
            <person name="Zhang J."/>
            <person name="Feng J."/>
            <person name="Wang M."/>
            <person name="Wang M."/>
            <person name="Wang L."/>
            <person name="Yao B."/>
        </authorList>
    </citation>
    <scope>NUCLEOTIDE SEQUENCE [LARGE SCALE GENOMIC DNA]</scope>
    <source>
        <strain evidence="1">Wuqing</strain>
    </source>
</reference>
<comment type="caution">
    <text evidence="1">The sequence shown here is derived from an EMBL/GenBank/DDBJ whole genome shotgun (WGS) entry which is preliminary data.</text>
</comment>
<accession>A0A0C2MUB0</accession>
<proteinExistence type="predicted"/>
<dbReference type="AlphaFoldDB" id="A0A0C2MUB0"/>
<evidence type="ECO:0000313" key="2">
    <source>
        <dbReference type="Proteomes" id="UP000031668"/>
    </source>
</evidence>
<keyword evidence="2" id="KW-1185">Reference proteome</keyword>
<name>A0A0C2MUB0_THEKT</name>
<organism evidence="1 2">
    <name type="scientific">Thelohanellus kitauei</name>
    <name type="common">Myxosporean</name>
    <dbReference type="NCBI Taxonomy" id="669202"/>
    <lineage>
        <taxon>Eukaryota</taxon>
        <taxon>Metazoa</taxon>
        <taxon>Cnidaria</taxon>
        <taxon>Myxozoa</taxon>
        <taxon>Myxosporea</taxon>
        <taxon>Bivalvulida</taxon>
        <taxon>Platysporina</taxon>
        <taxon>Myxobolidae</taxon>
        <taxon>Thelohanellus</taxon>
    </lineage>
</organism>
<sequence length="138" mass="15550">MFNQLIYLFLNCEEPLATHAISGFIFDTECIQMLVSSKKCTGKFKPKIKELLDLIVKDLLAYIDLGDDDTLLPRSSQDSQIDPDIDVIDKSSGTPGLIQFTKKTRKITLSKSSGFLLPILLIKEIFPLPLNKNFTAWL</sequence>
<protein>
    <submittedName>
        <fullName evidence="1">Uncharacterized protein</fullName>
    </submittedName>
</protein>
<gene>
    <name evidence="1" type="ORF">RF11_02686</name>
</gene>
<dbReference type="EMBL" id="JWZT01003910">
    <property type="protein sequence ID" value="KII65267.1"/>
    <property type="molecule type" value="Genomic_DNA"/>
</dbReference>
<dbReference type="Proteomes" id="UP000031668">
    <property type="component" value="Unassembled WGS sequence"/>
</dbReference>
<evidence type="ECO:0000313" key="1">
    <source>
        <dbReference type="EMBL" id="KII65267.1"/>
    </source>
</evidence>